<dbReference type="Pfam" id="PF02701">
    <property type="entry name" value="Zn_ribbon_Dof"/>
    <property type="match status" value="1"/>
</dbReference>
<comment type="caution">
    <text evidence="11">The sequence shown here is derived from an EMBL/GenBank/DDBJ whole genome shotgun (WGS) entry which is preliminary data.</text>
</comment>
<feature type="domain" description="Dof-type" evidence="10">
    <location>
        <begin position="50"/>
        <end position="104"/>
    </location>
</feature>
<dbReference type="Proteomes" id="UP000631114">
    <property type="component" value="Unassembled WGS sequence"/>
</dbReference>
<dbReference type="AlphaFoldDB" id="A0A835H0K6"/>
<accession>A0A835H0K6</accession>
<dbReference type="PANTHER" id="PTHR31992:SF141">
    <property type="entry name" value="DOF ZINC FINGER PROTEIN DOF1.4"/>
    <property type="match status" value="1"/>
</dbReference>
<dbReference type="PROSITE" id="PS01361">
    <property type="entry name" value="ZF_DOF_1"/>
    <property type="match status" value="1"/>
</dbReference>
<gene>
    <name evidence="11" type="ORF">IFM89_025750</name>
</gene>
<evidence type="ECO:0000256" key="6">
    <source>
        <dbReference type="ARBA" id="ARBA00023163"/>
    </source>
</evidence>
<evidence type="ECO:0000256" key="4">
    <source>
        <dbReference type="ARBA" id="ARBA00023015"/>
    </source>
</evidence>
<keyword evidence="5 8" id="KW-0238">DNA-binding</keyword>
<dbReference type="OrthoDB" id="1927254at2759"/>
<dbReference type="EMBL" id="JADFTS010000009">
    <property type="protein sequence ID" value="KAF9589577.1"/>
    <property type="molecule type" value="Genomic_DNA"/>
</dbReference>
<evidence type="ECO:0000256" key="5">
    <source>
        <dbReference type="ARBA" id="ARBA00023125"/>
    </source>
</evidence>
<dbReference type="GO" id="GO:0008270">
    <property type="term" value="F:zinc ion binding"/>
    <property type="evidence" value="ECO:0007669"/>
    <property type="project" value="UniProtKB-KW"/>
</dbReference>
<evidence type="ECO:0000256" key="3">
    <source>
        <dbReference type="ARBA" id="ARBA00022833"/>
    </source>
</evidence>
<evidence type="ECO:0000256" key="2">
    <source>
        <dbReference type="ARBA" id="ARBA00022771"/>
    </source>
</evidence>
<evidence type="ECO:0000313" key="12">
    <source>
        <dbReference type="Proteomes" id="UP000631114"/>
    </source>
</evidence>
<comment type="function">
    <text evidence="9">Transcription factor that binds specifically to a 5'-AA[AG]G-3' consensus core sequence.</text>
</comment>
<dbReference type="GO" id="GO:0005634">
    <property type="term" value="C:nucleus"/>
    <property type="evidence" value="ECO:0007669"/>
    <property type="project" value="UniProtKB-SubCell"/>
</dbReference>
<keyword evidence="7 8" id="KW-0539">Nucleus</keyword>
<keyword evidence="3 9" id="KW-0862">Zinc</keyword>
<evidence type="ECO:0000256" key="8">
    <source>
        <dbReference type="PROSITE-ProRule" id="PRU00071"/>
    </source>
</evidence>
<keyword evidence="12" id="KW-1185">Reference proteome</keyword>
<sequence length="323" mass="35802">MALLSTYFTSSYGLYFLPHFIEQKKDEDGVMTSSSGRTMGMKQPQDQQVLKCPRCDSSNTKFCYYNNYNLSQPRHFCKACKRYWTRGGTLRNVPIGGGCRKNKRIKRYSASDLSPKFPTTKSSTSQNGFISAGNDVNPVFYGLQLNNQSEINFTFPKFNSRVLNQITSCTGFDTESQLLSAYGTGFPSMGMTSIGEHGEHSTQTHDVVTSAPSIPNYPVFGSSANTASMITSSIHQQKSFISSGLKDTRPSNNFQAVFPFNDLLLGSLGTDRTTFTKAEKMEEGNGVMSNKVDFNAPSIERMDSLGSSVYWNSVGAWPDFCNF</sequence>
<keyword evidence="2 8" id="KW-0863">Zinc-finger</keyword>
<keyword evidence="1 9" id="KW-0479">Metal-binding</keyword>
<evidence type="ECO:0000256" key="7">
    <source>
        <dbReference type="ARBA" id="ARBA00023242"/>
    </source>
</evidence>
<dbReference type="GO" id="GO:0003700">
    <property type="term" value="F:DNA-binding transcription factor activity"/>
    <property type="evidence" value="ECO:0007669"/>
    <property type="project" value="UniProtKB-UniRule"/>
</dbReference>
<keyword evidence="4 9" id="KW-0805">Transcription regulation</keyword>
<organism evidence="11 12">
    <name type="scientific">Coptis chinensis</name>
    <dbReference type="NCBI Taxonomy" id="261450"/>
    <lineage>
        <taxon>Eukaryota</taxon>
        <taxon>Viridiplantae</taxon>
        <taxon>Streptophyta</taxon>
        <taxon>Embryophyta</taxon>
        <taxon>Tracheophyta</taxon>
        <taxon>Spermatophyta</taxon>
        <taxon>Magnoliopsida</taxon>
        <taxon>Ranunculales</taxon>
        <taxon>Ranunculaceae</taxon>
        <taxon>Coptidoideae</taxon>
        <taxon>Coptis</taxon>
    </lineage>
</organism>
<reference evidence="11 12" key="1">
    <citation type="submission" date="2020-10" db="EMBL/GenBank/DDBJ databases">
        <title>The Coptis chinensis genome and diversification of protoberbering-type alkaloids.</title>
        <authorList>
            <person name="Wang B."/>
            <person name="Shu S."/>
            <person name="Song C."/>
            <person name="Liu Y."/>
        </authorList>
    </citation>
    <scope>NUCLEOTIDE SEQUENCE [LARGE SCALE GENOMIC DNA]</scope>
    <source>
        <strain evidence="11">HL-2020</strain>
        <tissue evidence="11">Leaf</tissue>
    </source>
</reference>
<comment type="subcellular location">
    <subcellularLocation>
        <location evidence="8 9">Nucleus</location>
    </subcellularLocation>
</comment>
<dbReference type="PROSITE" id="PS50884">
    <property type="entry name" value="ZF_DOF_2"/>
    <property type="match status" value="1"/>
</dbReference>
<evidence type="ECO:0000259" key="10">
    <source>
        <dbReference type="PROSITE" id="PS50884"/>
    </source>
</evidence>
<dbReference type="GO" id="GO:0003677">
    <property type="term" value="F:DNA binding"/>
    <property type="evidence" value="ECO:0007669"/>
    <property type="project" value="UniProtKB-UniRule"/>
</dbReference>
<name>A0A835H0K6_9MAGN</name>
<protein>
    <recommendedName>
        <fullName evidence="9">Dof zinc finger protein</fullName>
    </recommendedName>
</protein>
<evidence type="ECO:0000256" key="9">
    <source>
        <dbReference type="RuleBase" id="RU369094"/>
    </source>
</evidence>
<proteinExistence type="predicted"/>
<keyword evidence="6 9" id="KW-0804">Transcription</keyword>
<dbReference type="InterPro" id="IPR045174">
    <property type="entry name" value="Dof"/>
</dbReference>
<evidence type="ECO:0000313" key="11">
    <source>
        <dbReference type="EMBL" id="KAF9589577.1"/>
    </source>
</evidence>
<dbReference type="InterPro" id="IPR003851">
    <property type="entry name" value="Znf_Dof"/>
</dbReference>
<evidence type="ECO:0000256" key="1">
    <source>
        <dbReference type="ARBA" id="ARBA00022723"/>
    </source>
</evidence>
<dbReference type="PANTHER" id="PTHR31992">
    <property type="entry name" value="DOF ZINC FINGER PROTEIN DOF1.4-RELATED"/>
    <property type="match status" value="1"/>
</dbReference>